<protein>
    <submittedName>
        <fullName evidence="3">Uncharacterized protein</fullName>
    </submittedName>
</protein>
<proteinExistence type="predicted"/>
<keyword evidence="2" id="KW-0472">Membrane</keyword>
<evidence type="ECO:0000313" key="3">
    <source>
        <dbReference type="EMBL" id="KAH8504260.1"/>
    </source>
</evidence>
<dbReference type="Proteomes" id="UP000807159">
    <property type="component" value="Chromosome 6"/>
</dbReference>
<keyword evidence="2" id="KW-1133">Transmembrane helix</keyword>
<accession>A0A8T2YGP3</accession>
<feature type="compositionally biased region" description="Basic and acidic residues" evidence="1">
    <location>
        <begin position="98"/>
        <end position="116"/>
    </location>
</feature>
<comment type="caution">
    <text evidence="3">The sequence shown here is derived from an EMBL/GenBank/DDBJ whole genome shotgun (WGS) entry which is preliminary data.</text>
</comment>
<keyword evidence="4" id="KW-1185">Reference proteome</keyword>
<evidence type="ECO:0000313" key="4">
    <source>
        <dbReference type="Proteomes" id="UP000807159"/>
    </source>
</evidence>
<name>A0A8T2YGP3_POPDE</name>
<dbReference type="AlphaFoldDB" id="A0A8T2YGP3"/>
<feature type="region of interest" description="Disordered" evidence="1">
    <location>
        <begin position="85"/>
        <end position="117"/>
    </location>
</feature>
<evidence type="ECO:0000256" key="1">
    <source>
        <dbReference type="SAM" id="MobiDB-lite"/>
    </source>
</evidence>
<organism evidence="3 4">
    <name type="scientific">Populus deltoides</name>
    <name type="common">Eastern poplar</name>
    <name type="synonym">Eastern cottonwood</name>
    <dbReference type="NCBI Taxonomy" id="3696"/>
    <lineage>
        <taxon>Eukaryota</taxon>
        <taxon>Viridiplantae</taxon>
        <taxon>Streptophyta</taxon>
        <taxon>Embryophyta</taxon>
        <taxon>Tracheophyta</taxon>
        <taxon>Spermatophyta</taxon>
        <taxon>Magnoliopsida</taxon>
        <taxon>eudicotyledons</taxon>
        <taxon>Gunneridae</taxon>
        <taxon>Pentapetalae</taxon>
        <taxon>rosids</taxon>
        <taxon>fabids</taxon>
        <taxon>Malpighiales</taxon>
        <taxon>Salicaceae</taxon>
        <taxon>Saliceae</taxon>
        <taxon>Populus</taxon>
    </lineage>
</organism>
<dbReference type="EMBL" id="JACEGQ020000006">
    <property type="protein sequence ID" value="KAH8504260.1"/>
    <property type="molecule type" value="Genomic_DNA"/>
</dbReference>
<keyword evidence="2" id="KW-0812">Transmembrane</keyword>
<evidence type="ECO:0000256" key="2">
    <source>
        <dbReference type="SAM" id="Phobius"/>
    </source>
</evidence>
<sequence length="307" mass="33793">MKIPCVTEYSIMKYQDKLLLKYALLGHIILVIIPMLVLAPNKRTVQDALDVSSGSEPFIEETKEILQKAVEQSSTIFHSEGKVPVDEMRKSTPPLTSHPEDACSNEREHRGEENSDSHLNQVLSCEHSQSHIHEIQGQSLIISKPFTSGSSAYHSSQPVVNDEIVDLSTSYQANISGASISISYAGDKSPDDFSPRDLNDFFIENRTIGEDQSTFLSALHGMEGSLPRELNYSPEGFASDPNDSQLRSPNEEVLDDFSLGLDSEGAGVEKTAYDPSLWTPIEIATATDNADCMFVEHPLKLKSTCTS</sequence>
<gene>
    <name evidence="3" type="ORF">H0E87_011792</name>
</gene>
<reference evidence="3" key="1">
    <citation type="journal article" date="2021" name="J. Hered.">
        <title>Genome Assembly of Salicaceae Populus deltoides (Eastern Cottonwood) I-69 Based on Nanopore Sequencing and Hi-C Technologies.</title>
        <authorList>
            <person name="Bai S."/>
            <person name="Wu H."/>
            <person name="Zhang J."/>
            <person name="Pan Z."/>
            <person name="Zhao W."/>
            <person name="Li Z."/>
            <person name="Tong C."/>
        </authorList>
    </citation>
    <scope>NUCLEOTIDE SEQUENCE</scope>
    <source>
        <tissue evidence="3">Leaf</tissue>
    </source>
</reference>
<feature type="transmembrane region" description="Helical" evidence="2">
    <location>
        <begin position="19"/>
        <end position="39"/>
    </location>
</feature>